<evidence type="ECO:0000256" key="4">
    <source>
        <dbReference type="ARBA" id="ARBA00008703"/>
    </source>
</evidence>
<dbReference type="PIRSF" id="PIRSF004911">
    <property type="entry name" value="DUF160"/>
    <property type="match status" value="1"/>
</dbReference>
<dbReference type="SFLD" id="SFLDS00029">
    <property type="entry name" value="Radical_SAM"/>
    <property type="match status" value="1"/>
</dbReference>
<dbReference type="PATRIC" id="fig|405444.3.peg.3582"/>
<dbReference type="SFLD" id="SFLDG01070">
    <property type="entry name" value="PLP-dependent"/>
    <property type="match status" value="1"/>
</dbReference>
<dbReference type="InterPro" id="IPR022462">
    <property type="entry name" value="EpmB"/>
</dbReference>
<evidence type="ECO:0000256" key="2">
    <source>
        <dbReference type="ARBA" id="ARBA00001933"/>
    </source>
</evidence>
<dbReference type="STRING" id="405444.ABB26_04340"/>
<comment type="caution">
    <text evidence="17">The sequence shown here is derived from an EMBL/GenBank/DDBJ whole genome shotgun (WGS) entry which is preliminary data.</text>
</comment>
<keyword evidence="9 15" id="KW-0663">Pyridoxal phosphate</keyword>
<keyword evidence="18" id="KW-1185">Reference proteome</keyword>
<evidence type="ECO:0000259" key="16">
    <source>
        <dbReference type="PROSITE" id="PS51918"/>
    </source>
</evidence>
<evidence type="ECO:0000256" key="3">
    <source>
        <dbReference type="ARBA" id="ARBA00001966"/>
    </source>
</evidence>
<comment type="cofactor">
    <cofactor evidence="3">
        <name>[4Fe-4S] cluster</name>
        <dbReference type="ChEBI" id="CHEBI:49883"/>
    </cofactor>
</comment>
<evidence type="ECO:0000256" key="14">
    <source>
        <dbReference type="PIRSR" id="PIRSR004911-1"/>
    </source>
</evidence>
<dbReference type="PANTHER" id="PTHR30538">
    <property type="entry name" value="LYSINE 2,3-AMINOMUTASE-RELATED"/>
    <property type="match status" value="1"/>
</dbReference>
<comment type="cofactor">
    <cofactor evidence="2 15">
        <name>pyridoxal 5'-phosphate</name>
        <dbReference type="ChEBI" id="CHEBI:597326"/>
    </cofactor>
</comment>
<feature type="binding site" evidence="14">
    <location>
        <position position="127"/>
    </location>
    <ligand>
        <name>[4Fe-4S] cluster</name>
        <dbReference type="ChEBI" id="CHEBI:49883"/>
        <note>4Fe-4S-S-AdoMet</note>
    </ligand>
</feature>
<dbReference type="InterPro" id="IPR058240">
    <property type="entry name" value="rSAM_sf"/>
</dbReference>
<keyword evidence="11 14" id="KW-0411">Iron-sulfur</keyword>
<dbReference type="Proteomes" id="UP000050864">
    <property type="component" value="Unassembled WGS sequence"/>
</dbReference>
<name>A0A0R0CIM0_9GAMM</name>
<sequence>MITAAPAHAPQKAVLTLPADRWQAHWRQAIRVPSELLAELGLVPEDVGVSAEALAQFPMRVPRGFVARMRHGDPADPLLRQVLPINEEMQVVPGFSFDAVGDSQAKKATGVIQKYQGRALLVATGSCAIHCRYCFRRHFDYAEENAAKGGWQEALAAIAADTSIDEVILSGGDPLSLATSKLAELTDALAAIGHVKRLRIHSRLPVVLPERVDEDLLRWLGTVPWPVAFVIHANHANEFDASVDAAMARLRGTGAQLLNQAVLLRGVNDDLATLAELSERSFAAGVLPYYLHQLDRVQGVAHFEISDERALSLHAGLMARLSGYLVPKLVREIAGDTSKRPMQGPGYELASA</sequence>
<dbReference type="InterPro" id="IPR013785">
    <property type="entry name" value="Aldolase_TIM"/>
</dbReference>
<keyword evidence="8 14" id="KW-0479">Metal-binding</keyword>
<dbReference type="SFLD" id="SFLDF00314">
    <property type="entry name" value="L-lysine_2_3-aminomutase_(yjeK"/>
    <property type="match status" value="1"/>
</dbReference>
<dbReference type="RefSeq" id="WP_057632364.1">
    <property type="nucleotide sequence ID" value="NZ_LDJI01000009.1"/>
</dbReference>
<evidence type="ECO:0000313" key="18">
    <source>
        <dbReference type="Proteomes" id="UP000050864"/>
    </source>
</evidence>
<dbReference type="AlphaFoldDB" id="A0A0R0CIM0"/>
<reference evidence="17 18" key="1">
    <citation type="submission" date="2015-05" db="EMBL/GenBank/DDBJ databases">
        <title>Genome sequencing and analysis of members of genus Stenotrophomonas.</title>
        <authorList>
            <person name="Patil P.P."/>
            <person name="Midha S."/>
            <person name="Patil P.B."/>
        </authorList>
    </citation>
    <scope>NUCLEOTIDE SEQUENCE [LARGE SCALE GENOMIC DNA]</scope>
    <source>
        <strain evidence="17 18">DSM 18929</strain>
    </source>
</reference>
<dbReference type="GO" id="GO:0016853">
    <property type="term" value="F:isomerase activity"/>
    <property type="evidence" value="ECO:0007669"/>
    <property type="project" value="UniProtKB-KW"/>
</dbReference>
<dbReference type="InterPro" id="IPR003739">
    <property type="entry name" value="Lys_aminomutase/Glu_NH3_mut"/>
</dbReference>
<evidence type="ECO:0000256" key="9">
    <source>
        <dbReference type="ARBA" id="ARBA00022898"/>
    </source>
</evidence>
<evidence type="ECO:0000256" key="6">
    <source>
        <dbReference type="ARBA" id="ARBA00022485"/>
    </source>
</evidence>
<evidence type="ECO:0000256" key="11">
    <source>
        <dbReference type="ARBA" id="ARBA00023014"/>
    </source>
</evidence>
<dbReference type="PROSITE" id="PS51918">
    <property type="entry name" value="RADICAL_SAM"/>
    <property type="match status" value="1"/>
</dbReference>
<keyword evidence="6 14" id="KW-0004">4Fe-4S</keyword>
<keyword evidence="12" id="KW-0413">Isomerase</keyword>
<comment type="similarity">
    <text evidence="4">Belongs to the radical SAM superfamily. KamA family.</text>
</comment>
<keyword evidence="7" id="KW-0949">S-adenosyl-L-methionine</keyword>
<dbReference type="EMBL" id="LDJI01000009">
    <property type="protein sequence ID" value="KRG65059.1"/>
    <property type="molecule type" value="Genomic_DNA"/>
</dbReference>
<evidence type="ECO:0000256" key="13">
    <source>
        <dbReference type="ARBA" id="ARBA00030756"/>
    </source>
</evidence>
<evidence type="ECO:0000256" key="10">
    <source>
        <dbReference type="ARBA" id="ARBA00023004"/>
    </source>
</evidence>
<dbReference type="CDD" id="cd01335">
    <property type="entry name" value="Radical_SAM"/>
    <property type="match status" value="1"/>
</dbReference>
<dbReference type="OrthoDB" id="9770937at2"/>
<keyword evidence="10" id="KW-0408">Iron</keyword>
<feature type="binding site" evidence="14">
    <location>
        <position position="134"/>
    </location>
    <ligand>
        <name>[4Fe-4S] cluster</name>
        <dbReference type="ChEBI" id="CHEBI:49883"/>
        <note>4Fe-4S-S-AdoMet</note>
    </ligand>
</feature>
<protein>
    <recommendedName>
        <fullName evidence="5">L-lysine 2,3-aminomutase</fullName>
    </recommendedName>
    <alternativeName>
        <fullName evidence="13">EF-P post-translational modification enzyme B</fullName>
    </alternativeName>
</protein>
<dbReference type="Gene3D" id="3.20.20.70">
    <property type="entry name" value="Aldolase class I"/>
    <property type="match status" value="1"/>
</dbReference>
<comment type="catalytic activity">
    <reaction evidence="1">
        <text>L-lysine = D-beta-lysine</text>
        <dbReference type="Rhea" id="RHEA:44148"/>
        <dbReference type="ChEBI" id="CHEBI:32551"/>
        <dbReference type="ChEBI" id="CHEBI:84138"/>
    </reaction>
</comment>
<evidence type="ECO:0000256" key="7">
    <source>
        <dbReference type="ARBA" id="ARBA00022691"/>
    </source>
</evidence>
<evidence type="ECO:0000256" key="5">
    <source>
        <dbReference type="ARBA" id="ARBA00022363"/>
    </source>
</evidence>
<dbReference type="Pfam" id="PF13353">
    <property type="entry name" value="Fer4_12"/>
    <property type="match status" value="1"/>
</dbReference>
<organism evidence="17 18">
    <name type="scientific">Stenotrophomonas humi</name>
    <dbReference type="NCBI Taxonomy" id="405444"/>
    <lineage>
        <taxon>Bacteria</taxon>
        <taxon>Pseudomonadati</taxon>
        <taxon>Pseudomonadota</taxon>
        <taxon>Gammaproteobacteria</taxon>
        <taxon>Lysobacterales</taxon>
        <taxon>Lysobacteraceae</taxon>
        <taxon>Stenotrophomonas</taxon>
    </lineage>
</organism>
<evidence type="ECO:0000256" key="1">
    <source>
        <dbReference type="ARBA" id="ARBA00001352"/>
    </source>
</evidence>
<feature type="binding site" evidence="14">
    <location>
        <position position="131"/>
    </location>
    <ligand>
        <name>[4Fe-4S] cluster</name>
        <dbReference type="ChEBI" id="CHEBI:49883"/>
        <note>4Fe-4S-S-AdoMet</note>
    </ligand>
</feature>
<evidence type="ECO:0000256" key="12">
    <source>
        <dbReference type="ARBA" id="ARBA00023235"/>
    </source>
</evidence>
<accession>A0A0R0CIM0</accession>
<evidence type="ECO:0000256" key="15">
    <source>
        <dbReference type="PIRSR" id="PIRSR603739-50"/>
    </source>
</evidence>
<dbReference type="SUPFAM" id="SSF102114">
    <property type="entry name" value="Radical SAM enzymes"/>
    <property type="match status" value="1"/>
</dbReference>
<dbReference type="GO" id="GO:0051539">
    <property type="term" value="F:4 iron, 4 sulfur cluster binding"/>
    <property type="evidence" value="ECO:0007669"/>
    <property type="project" value="UniProtKB-KW"/>
</dbReference>
<dbReference type="InterPro" id="IPR007197">
    <property type="entry name" value="rSAM"/>
</dbReference>
<dbReference type="PANTHER" id="PTHR30538:SF1">
    <property type="entry name" value="L-LYSINE 2,3-AMINOMUTASE"/>
    <property type="match status" value="1"/>
</dbReference>
<evidence type="ECO:0000313" key="17">
    <source>
        <dbReference type="EMBL" id="KRG65059.1"/>
    </source>
</evidence>
<feature type="modified residue" description="N6-(pyridoxal phosphate)lysine" evidence="15">
    <location>
        <position position="339"/>
    </location>
</feature>
<gene>
    <name evidence="17" type="ORF">ABB26_04340</name>
</gene>
<dbReference type="NCBIfam" id="TIGR03821">
    <property type="entry name" value="EFP_modif_epmB"/>
    <property type="match status" value="1"/>
</dbReference>
<dbReference type="GO" id="GO:0046872">
    <property type="term" value="F:metal ion binding"/>
    <property type="evidence" value="ECO:0007669"/>
    <property type="project" value="UniProtKB-KW"/>
</dbReference>
<evidence type="ECO:0000256" key="8">
    <source>
        <dbReference type="ARBA" id="ARBA00022723"/>
    </source>
</evidence>
<proteinExistence type="inferred from homology"/>
<dbReference type="NCBIfam" id="TIGR00238">
    <property type="entry name" value="KamA family radical SAM protein"/>
    <property type="match status" value="1"/>
</dbReference>
<feature type="domain" description="Radical SAM core" evidence="16">
    <location>
        <begin position="113"/>
        <end position="328"/>
    </location>
</feature>